<dbReference type="GeneID" id="72184349"/>
<sequence>MTNFVEKAARYYRMKGGIALLKRALPYFYDRMIRPHLPRFTATYNNTQVKVNHLGDSFLPWHPVDKPGYESALVEGLQSRVREGDHVVVVGGGYGVTAVNAARQVGEDGRVTVYEAAERLIDAIEETLELNDVTDRVDVHHALVGPSVEVLGDSTTAVHLSPEDLPECDVLELDCEGAEIDILSNLQIRPRVILVESHGEFDAPTDEVASLLEDLSYSVESQEVADEWVREKCIENDVYVLTGVRDKA</sequence>
<dbReference type="SUPFAM" id="SSF53335">
    <property type="entry name" value="S-adenosyl-L-methionine-dependent methyltransferases"/>
    <property type="match status" value="1"/>
</dbReference>
<keyword evidence="2" id="KW-0489">Methyltransferase</keyword>
<evidence type="ECO:0000313" key="2">
    <source>
        <dbReference type="EMBL" id="UPV75251.1"/>
    </source>
</evidence>
<dbReference type="KEGG" id="halx:M0R89_04080"/>
<evidence type="ECO:0000259" key="1">
    <source>
        <dbReference type="Pfam" id="PF05050"/>
    </source>
</evidence>
<dbReference type="InterPro" id="IPR029063">
    <property type="entry name" value="SAM-dependent_MTases_sf"/>
</dbReference>
<keyword evidence="2" id="KW-0808">Transferase</keyword>
<dbReference type="GO" id="GO:0008168">
    <property type="term" value="F:methyltransferase activity"/>
    <property type="evidence" value="ECO:0007669"/>
    <property type="project" value="UniProtKB-KW"/>
</dbReference>
<name>A0A8U0HX04_9EURY</name>
<dbReference type="AlphaFoldDB" id="A0A8U0HX04"/>
<dbReference type="RefSeq" id="WP_248651294.1">
    <property type="nucleotide sequence ID" value="NZ_CP096659.1"/>
</dbReference>
<dbReference type="Proteomes" id="UP000830729">
    <property type="component" value="Chromosome"/>
</dbReference>
<gene>
    <name evidence="2" type="ORF">M0R89_04080</name>
</gene>
<keyword evidence="3" id="KW-1185">Reference proteome</keyword>
<dbReference type="Gene3D" id="3.40.50.150">
    <property type="entry name" value="Vaccinia Virus protein VP39"/>
    <property type="match status" value="1"/>
</dbReference>
<dbReference type="EMBL" id="CP096659">
    <property type="protein sequence ID" value="UPV75251.1"/>
    <property type="molecule type" value="Genomic_DNA"/>
</dbReference>
<feature type="domain" description="Methyltransferase FkbM" evidence="1">
    <location>
        <begin position="164"/>
        <end position="218"/>
    </location>
</feature>
<dbReference type="Pfam" id="PF05050">
    <property type="entry name" value="Methyltransf_21"/>
    <property type="match status" value="1"/>
</dbReference>
<protein>
    <submittedName>
        <fullName evidence="2">FkbM family methyltransferase</fullName>
    </submittedName>
</protein>
<accession>A0A8U0HX04</accession>
<dbReference type="InterPro" id="IPR006342">
    <property type="entry name" value="FkbM_mtfrase"/>
</dbReference>
<dbReference type="GO" id="GO:0032259">
    <property type="term" value="P:methylation"/>
    <property type="evidence" value="ECO:0007669"/>
    <property type="project" value="UniProtKB-KW"/>
</dbReference>
<proteinExistence type="predicted"/>
<evidence type="ECO:0000313" key="3">
    <source>
        <dbReference type="Proteomes" id="UP000830729"/>
    </source>
</evidence>
<organism evidence="2 3">
    <name type="scientific">Halorussus limi</name>
    <dbReference type="NCBI Taxonomy" id="2938695"/>
    <lineage>
        <taxon>Archaea</taxon>
        <taxon>Methanobacteriati</taxon>
        <taxon>Methanobacteriota</taxon>
        <taxon>Stenosarchaea group</taxon>
        <taxon>Halobacteria</taxon>
        <taxon>Halobacteriales</taxon>
        <taxon>Haladaptataceae</taxon>
        <taxon>Halorussus</taxon>
    </lineage>
</organism>
<reference evidence="2 3" key="1">
    <citation type="submission" date="2022-04" db="EMBL/GenBank/DDBJ databases">
        <title>Diverse halophilic archaea isolated from saline environments.</title>
        <authorList>
            <person name="Cui H.-L."/>
        </authorList>
    </citation>
    <scope>NUCLEOTIDE SEQUENCE [LARGE SCALE GENOMIC DNA]</scope>
    <source>
        <strain evidence="2 3">XZYJT49</strain>
    </source>
</reference>